<evidence type="ECO:0000256" key="5">
    <source>
        <dbReference type="PIRSR" id="PIRSR617867-1"/>
    </source>
</evidence>
<comment type="similarity">
    <text evidence="1">Belongs to the low molecular weight phosphotyrosine protein phosphatase family.</text>
</comment>
<keyword evidence="8" id="KW-1185">Reference proteome</keyword>
<dbReference type="SMART" id="SM00226">
    <property type="entry name" value="LMWPc"/>
    <property type="match status" value="1"/>
</dbReference>
<feature type="domain" description="Phosphotyrosine protein phosphatase I" evidence="6">
    <location>
        <begin position="2"/>
        <end position="157"/>
    </location>
</feature>
<proteinExistence type="inferred from homology"/>
<evidence type="ECO:0000256" key="1">
    <source>
        <dbReference type="ARBA" id="ARBA00011063"/>
    </source>
</evidence>
<dbReference type="Pfam" id="PF01451">
    <property type="entry name" value="LMWPc"/>
    <property type="match status" value="1"/>
</dbReference>
<evidence type="ECO:0000256" key="2">
    <source>
        <dbReference type="ARBA" id="ARBA00013064"/>
    </source>
</evidence>
<dbReference type="InterPro" id="IPR017867">
    <property type="entry name" value="Tyr_phospatase_low_mol_wt"/>
</dbReference>
<reference evidence="7 8" key="1">
    <citation type="submission" date="2019-08" db="EMBL/GenBank/DDBJ databases">
        <title>Genone of Arthrobacter echini P9.</title>
        <authorList>
            <person name="Bowman J.P."/>
        </authorList>
    </citation>
    <scope>NUCLEOTIDE SEQUENCE [LARGE SCALE GENOMIC DNA]</scope>
    <source>
        <strain evidence="7 8">P9</strain>
    </source>
</reference>
<dbReference type="GO" id="GO:0004725">
    <property type="term" value="F:protein tyrosine phosphatase activity"/>
    <property type="evidence" value="ECO:0007669"/>
    <property type="project" value="UniProtKB-EC"/>
</dbReference>
<dbReference type="Gene3D" id="3.40.50.2300">
    <property type="match status" value="1"/>
</dbReference>
<dbReference type="PRINTS" id="PR00719">
    <property type="entry name" value="LMWPTPASE"/>
</dbReference>
<dbReference type="AlphaFoldDB" id="A0A5D0XVP3"/>
<evidence type="ECO:0000313" key="7">
    <source>
        <dbReference type="EMBL" id="TYD00297.1"/>
    </source>
</evidence>
<evidence type="ECO:0000256" key="3">
    <source>
        <dbReference type="ARBA" id="ARBA00022801"/>
    </source>
</evidence>
<dbReference type="CDD" id="cd16343">
    <property type="entry name" value="LMWPTP"/>
    <property type="match status" value="1"/>
</dbReference>
<name>A0A5D0XVP3_9MICC</name>
<gene>
    <name evidence="7" type="ORF">FQ377_02240</name>
</gene>
<dbReference type="PANTHER" id="PTHR11717">
    <property type="entry name" value="LOW MOLECULAR WEIGHT PROTEIN TYROSINE PHOSPHATASE"/>
    <property type="match status" value="1"/>
</dbReference>
<feature type="active site" description="Proton donor" evidence="5">
    <location>
        <position position="131"/>
    </location>
</feature>
<dbReference type="PANTHER" id="PTHR11717:SF7">
    <property type="entry name" value="LOW MOLECULAR WEIGHT PHOSPHOTYROSINE PROTEIN PHOSPHATASE"/>
    <property type="match status" value="1"/>
</dbReference>
<feature type="active site" description="Nucleophile" evidence="5">
    <location>
        <position position="8"/>
    </location>
</feature>
<dbReference type="RefSeq" id="WP_148599603.1">
    <property type="nucleotide sequence ID" value="NZ_VSLD01000001.1"/>
</dbReference>
<keyword evidence="3" id="KW-0378">Hydrolase</keyword>
<dbReference type="InterPro" id="IPR036196">
    <property type="entry name" value="Ptyr_pPase_sf"/>
</dbReference>
<protein>
    <recommendedName>
        <fullName evidence="2">protein-tyrosine-phosphatase</fullName>
        <ecNumber evidence="2">3.1.3.48</ecNumber>
    </recommendedName>
</protein>
<keyword evidence="4" id="KW-0904">Protein phosphatase</keyword>
<dbReference type="SUPFAM" id="SSF52788">
    <property type="entry name" value="Phosphotyrosine protein phosphatases I"/>
    <property type="match status" value="1"/>
</dbReference>
<dbReference type="Proteomes" id="UP000323410">
    <property type="component" value="Unassembled WGS sequence"/>
</dbReference>
<feature type="active site" evidence="5">
    <location>
        <position position="14"/>
    </location>
</feature>
<evidence type="ECO:0000259" key="6">
    <source>
        <dbReference type="SMART" id="SM00226"/>
    </source>
</evidence>
<comment type="caution">
    <text evidence="7">The sequence shown here is derived from an EMBL/GenBank/DDBJ whole genome shotgun (WGS) entry which is preliminary data.</text>
</comment>
<dbReference type="EMBL" id="VSLD01000001">
    <property type="protein sequence ID" value="TYD00297.1"/>
    <property type="molecule type" value="Genomic_DNA"/>
</dbReference>
<evidence type="ECO:0000256" key="4">
    <source>
        <dbReference type="ARBA" id="ARBA00022912"/>
    </source>
</evidence>
<dbReference type="InterPro" id="IPR050438">
    <property type="entry name" value="LMW_PTPase"/>
</dbReference>
<evidence type="ECO:0000313" key="8">
    <source>
        <dbReference type="Proteomes" id="UP000323410"/>
    </source>
</evidence>
<sequence length="172" mass="19213">MYRIITVCTGNICRSPMAELMLTDAFSKAGLENDVVVDSAGTTGWEAGNPIDPRAAAKLAEVGIDSDGHRARRFESEWYRERELILALDLDHYRELRENAPDDDARDRIHLLREFDPATTDTDLEDLGIYDPWYGDASDFDATYRMVDGAVGGIVSYVRHELDADVPDADVS</sequence>
<organism evidence="7 8">
    <name type="scientific">Arthrobacter echini</name>
    <dbReference type="NCBI Taxonomy" id="1529066"/>
    <lineage>
        <taxon>Bacteria</taxon>
        <taxon>Bacillati</taxon>
        <taxon>Actinomycetota</taxon>
        <taxon>Actinomycetes</taxon>
        <taxon>Micrococcales</taxon>
        <taxon>Micrococcaceae</taxon>
        <taxon>Arthrobacter</taxon>
    </lineage>
</organism>
<accession>A0A5D0XVP3</accession>
<dbReference type="InterPro" id="IPR023485">
    <property type="entry name" value="Ptyr_pPase"/>
</dbReference>
<dbReference type="OrthoDB" id="9784339at2"/>
<dbReference type="EC" id="3.1.3.48" evidence="2"/>